<keyword evidence="3" id="KW-1185">Reference proteome</keyword>
<dbReference type="Proteomes" id="UP000886998">
    <property type="component" value="Unassembled WGS sequence"/>
</dbReference>
<feature type="region of interest" description="Disordered" evidence="1">
    <location>
        <begin position="1"/>
        <end position="25"/>
    </location>
</feature>
<comment type="caution">
    <text evidence="2">The sequence shown here is derived from an EMBL/GenBank/DDBJ whole genome shotgun (WGS) entry which is preliminary data.</text>
</comment>
<gene>
    <name evidence="2" type="ORF">TNIN_426521</name>
</gene>
<name>A0A8X6XF23_9ARAC</name>
<accession>A0A8X6XF23</accession>
<dbReference type="AlphaFoldDB" id="A0A8X6XF23"/>
<proteinExistence type="predicted"/>
<evidence type="ECO:0000256" key="1">
    <source>
        <dbReference type="SAM" id="MobiDB-lite"/>
    </source>
</evidence>
<sequence>MGGGERTPEARDNPVIRAGGSRNRRGRSIVCKKRTACIDASRIVLVRLPHFFSNSPERIPSSKLDFAKDDYLRKARRRKGDFRTEVREYILAISKSRNNNT</sequence>
<evidence type="ECO:0000313" key="3">
    <source>
        <dbReference type="Proteomes" id="UP000886998"/>
    </source>
</evidence>
<evidence type="ECO:0000313" key="2">
    <source>
        <dbReference type="EMBL" id="GFY51490.1"/>
    </source>
</evidence>
<dbReference type="EMBL" id="BMAV01008129">
    <property type="protein sequence ID" value="GFY51490.1"/>
    <property type="molecule type" value="Genomic_DNA"/>
</dbReference>
<protein>
    <submittedName>
        <fullName evidence="2">Uncharacterized protein</fullName>
    </submittedName>
</protein>
<organism evidence="2 3">
    <name type="scientific">Trichonephila inaurata madagascariensis</name>
    <dbReference type="NCBI Taxonomy" id="2747483"/>
    <lineage>
        <taxon>Eukaryota</taxon>
        <taxon>Metazoa</taxon>
        <taxon>Ecdysozoa</taxon>
        <taxon>Arthropoda</taxon>
        <taxon>Chelicerata</taxon>
        <taxon>Arachnida</taxon>
        <taxon>Araneae</taxon>
        <taxon>Araneomorphae</taxon>
        <taxon>Entelegynae</taxon>
        <taxon>Araneoidea</taxon>
        <taxon>Nephilidae</taxon>
        <taxon>Trichonephila</taxon>
        <taxon>Trichonephila inaurata</taxon>
    </lineage>
</organism>
<reference evidence="2" key="1">
    <citation type="submission" date="2020-08" db="EMBL/GenBank/DDBJ databases">
        <title>Multicomponent nature underlies the extraordinary mechanical properties of spider dragline silk.</title>
        <authorList>
            <person name="Kono N."/>
            <person name="Nakamura H."/>
            <person name="Mori M."/>
            <person name="Yoshida Y."/>
            <person name="Ohtoshi R."/>
            <person name="Malay A.D."/>
            <person name="Moran D.A.P."/>
            <person name="Tomita M."/>
            <person name="Numata K."/>
            <person name="Arakawa K."/>
        </authorList>
    </citation>
    <scope>NUCLEOTIDE SEQUENCE</scope>
</reference>
<feature type="compositionally biased region" description="Basic and acidic residues" evidence="1">
    <location>
        <begin position="1"/>
        <end position="14"/>
    </location>
</feature>